<comment type="caution">
    <text evidence="28">The sequence shown here is derived from an EMBL/GenBank/DDBJ whole genome shotgun (WGS) entry which is preliminary data.</text>
</comment>
<evidence type="ECO:0000259" key="27">
    <source>
        <dbReference type="PROSITE" id="PS50850"/>
    </source>
</evidence>
<comment type="catalytic activity">
    <reaction evidence="19">
        <text>L-histidyl-L-alpha-amino acid(out) = L-histidyl-L-alpha-amino acid(in)</text>
        <dbReference type="Rhea" id="RHEA:79379"/>
        <dbReference type="ChEBI" id="CHEBI:229964"/>
    </reaction>
</comment>
<evidence type="ECO:0000256" key="23">
    <source>
        <dbReference type="ARBA" id="ARBA00045018"/>
    </source>
</evidence>
<evidence type="ECO:0000256" key="14">
    <source>
        <dbReference type="ARBA" id="ARBA00044893"/>
    </source>
</evidence>
<evidence type="ECO:0000256" key="7">
    <source>
        <dbReference type="ARBA" id="ARBA00023136"/>
    </source>
</evidence>
<accession>A0A934UUH5</accession>
<evidence type="ECO:0000256" key="20">
    <source>
        <dbReference type="ARBA" id="ARBA00044919"/>
    </source>
</evidence>
<evidence type="ECO:0000256" key="9">
    <source>
        <dbReference type="ARBA" id="ARBA00044876"/>
    </source>
</evidence>
<feature type="transmembrane region" description="Helical" evidence="26">
    <location>
        <begin position="381"/>
        <end position="407"/>
    </location>
</feature>
<feature type="transmembrane region" description="Helical" evidence="26">
    <location>
        <begin position="73"/>
        <end position="93"/>
    </location>
</feature>
<dbReference type="GO" id="GO:0005765">
    <property type="term" value="C:lysosomal membrane"/>
    <property type="evidence" value="ECO:0007669"/>
    <property type="project" value="UniProtKB-SubCell"/>
</dbReference>
<evidence type="ECO:0000256" key="18">
    <source>
        <dbReference type="ARBA" id="ARBA00044903"/>
    </source>
</evidence>
<comment type="catalytic activity">
    <reaction evidence="11">
        <text>L-alpha-aminoacyl-L-arginine(out) = L-alpha-aminoacyl-L-arginine(in)</text>
        <dbReference type="Rhea" id="RHEA:79367"/>
        <dbReference type="ChEBI" id="CHEBI:229968"/>
    </reaction>
</comment>
<comment type="catalytic activity">
    <reaction evidence="20">
        <text>L-alanyl-L-lysine(out) = L-alanyl-L-lysine(in)</text>
        <dbReference type="Rhea" id="RHEA:79415"/>
        <dbReference type="ChEBI" id="CHEBI:192470"/>
    </reaction>
</comment>
<gene>
    <name evidence="28" type="ORF">JD276_05210</name>
</gene>
<feature type="transmembrane region" description="Helical" evidence="26">
    <location>
        <begin position="427"/>
        <end position="445"/>
    </location>
</feature>
<feature type="transmembrane region" description="Helical" evidence="26">
    <location>
        <begin position="45"/>
        <end position="66"/>
    </location>
</feature>
<comment type="subcellular location">
    <subcellularLocation>
        <location evidence="2">Cell membrane</location>
        <topology evidence="2">Multi-pass membrane protein</topology>
    </subcellularLocation>
    <subcellularLocation>
        <location evidence="1">Lysosome membrane</location>
        <topology evidence="1">Multi-pass membrane protein</topology>
    </subcellularLocation>
</comment>
<dbReference type="RefSeq" id="WP_200114557.1">
    <property type="nucleotide sequence ID" value="NZ_JAEHOH010000006.1"/>
</dbReference>
<evidence type="ECO:0000256" key="3">
    <source>
        <dbReference type="ARBA" id="ARBA00008335"/>
    </source>
</evidence>
<dbReference type="PANTHER" id="PTHR23512:SF3">
    <property type="entry name" value="MAJOR FACILITATOR SUPERFAMILY DOMAIN-CONTAINING PROTEIN 1"/>
    <property type="match status" value="1"/>
</dbReference>
<dbReference type="Proteomes" id="UP000608530">
    <property type="component" value="Unassembled WGS sequence"/>
</dbReference>
<feature type="transmembrane region" description="Helical" evidence="26">
    <location>
        <begin position="133"/>
        <end position="155"/>
    </location>
</feature>
<evidence type="ECO:0000256" key="24">
    <source>
        <dbReference type="ARBA" id="ARBA00045709"/>
    </source>
</evidence>
<dbReference type="InterPro" id="IPR036259">
    <property type="entry name" value="MFS_trans_sf"/>
</dbReference>
<evidence type="ECO:0000313" key="28">
    <source>
        <dbReference type="EMBL" id="MBK0418431.1"/>
    </source>
</evidence>
<evidence type="ECO:0000256" key="1">
    <source>
        <dbReference type="ARBA" id="ARBA00004155"/>
    </source>
</evidence>
<keyword evidence="6 26" id="KW-1133">Transmembrane helix</keyword>
<evidence type="ECO:0000256" key="21">
    <source>
        <dbReference type="ARBA" id="ARBA00044924"/>
    </source>
</evidence>
<comment type="function">
    <text evidence="24">Lysosomal dipeptide uniporter that selectively exports lysine, arginine or histidine-containing dipeptides with a net positive charge from the lysosome lumen into the cytosol. Could play a role in a specific type of protein O-glycosylation indirectly regulating macrophages migration and tissue invasion. Also essential for liver homeostasis.</text>
</comment>
<dbReference type="GO" id="GO:0022857">
    <property type="term" value="F:transmembrane transporter activity"/>
    <property type="evidence" value="ECO:0007669"/>
    <property type="project" value="InterPro"/>
</dbReference>
<comment type="catalytic activity">
    <reaction evidence="16">
        <text>L-arginyl-L-alpha-amino acid(out) = L-arginyl-L-alpha-amino acid(in)</text>
        <dbReference type="Rhea" id="RHEA:79371"/>
        <dbReference type="ChEBI" id="CHEBI:84315"/>
    </reaction>
</comment>
<dbReference type="InterPro" id="IPR011701">
    <property type="entry name" value="MFS"/>
</dbReference>
<evidence type="ECO:0000256" key="11">
    <source>
        <dbReference type="ARBA" id="ARBA00044881"/>
    </source>
</evidence>
<dbReference type="InterPro" id="IPR052187">
    <property type="entry name" value="MFSD1"/>
</dbReference>
<feature type="transmembrane region" description="Helical" evidence="26">
    <location>
        <begin position="257"/>
        <end position="276"/>
    </location>
</feature>
<feature type="transmembrane region" description="Helical" evidence="26">
    <location>
        <begin position="296"/>
        <end position="315"/>
    </location>
</feature>
<dbReference type="GO" id="GO:0005886">
    <property type="term" value="C:plasma membrane"/>
    <property type="evidence" value="ECO:0007669"/>
    <property type="project" value="UniProtKB-SubCell"/>
</dbReference>
<evidence type="ECO:0000256" key="10">
    <source>
        <dbReference type="ARBA" id="ARBA00044878"/>
    </source>
</evidence>
<feature type="domain" description="Major facilitator superfamily (MFS) profile" evidence="27">
    <location>
        <begin position="12"/>
        <end position="449"/>
    </location>
</feature>
<sequence>MGSRRSRLVWAVWIVAMLCYVVAIVNRSSLSALGPVAQQHFGIDATMLSVFMVIQLLVYACCQIPVGILLDRFGATAMILAGALLMAVGQSLMATVDGLWLAIAARVLVGAGDACTFICVIRMLGEWFPVRQLPVVTQVTGLVGQTGQLVSVVPLSLAVGAFGWMGGMLGLVAVGVLIGILGLVVLRDHPGGGTVVDRLRGRPGRPERNAQSPLSVTSVLTDSVPVVTGSILLPGSEGEPRGRAPLLGLLRRPGIRLAYWVHFTTPFAMHTFLLLWGTPFLVGGMGLSSEASAGVLSYTVVVSMSAGLLLGPLTARFAAQRVWVAIGMSSLIVAAWSWVLLSPGAAPLWLIFVLATVIGVGGPTSMISFEVLRTHVPPERLGLGTGLVNTGGFTSALLVILGIGLILDMLGAGSPDSYSTGAFKIAMAWQLPFLLLGLVMMLVEFPRAKRALQARGGRL</sequence>
<comment type="similarity">
    <text evidence="3">Belongs to the major facilitator superfamily.</text>
</comment>
<feature type="transmembrane region" description="Helical" evidence="26">
    <location>
        <begin position="161"/>
        <end position="186"/>
    </location>
</feature>
<proteinExistence type="inferred from homology"/>
<evidence type="ECO:0000256" key="12">
    <source>
        <dbReference type="ARBA" id="ARBA00044884"/>
    </source>
</evidence>
<evidence type="ECO:0000256" key="5">
    <source>
        <dbReference type="ARBA" id="ARBA00022692"/>
    </source>
</evidence>
<dbReference type="Gene3D" id="1.20.1250.20">
    <property type="entry name" value="MFS general substrate transporter like domains"/>
    <property type="match status" value="2"/>
</dbReference>
<comment type="catalytic activity">
    <reaction evidence="13">
        <text>L-lysyl-L-alpha-amino acid(out) = L-lysyl-L-alpha-amino acid(in)</text>
        <dbReference type="Rhea" id="RHEA:79387"/>
        <dbReference type="ChEBI" id="CHEBI:229965"/>
    </reaction>
</comment>
<comment type="catalytic activity">
    <reaction evidence="18">
        <text>L-arginyl-glycine(out) = L-arginyl-glycine(in)</text>
        <dbReference type="Rhea" id="RHEA:79391"/>
        <dbReference type="ChEBI" id="CHEBI:229955"/>
    </reaction>
</comment>
<evidence type="ECO:0000256" key="19">
    <source>
        <dbReference type="ARBA" id="ARBA00044912"/>
    </source>
</evidence>
<evidence type="ECO:0000256" key="6">
    <source>
        <dbReference type="ARBA" id="ARBA00022989"/>
    </source>
</evidence>
<dbReference type="CDD" id="cd06174">
    <property type="entry name" value="MFS"/>
    <property type="match status" value="1"/>
</dbReference>
<dbReference type="PROSITE" id="PS50850">
    <property type="entry name" value="MFS"/>
    <property type="match status" value="1"/>
</dbReference>
<keyword evidence="4" id="KW-0813">Transport</keyword>
<keyword evidence="8" id="KW-0458">Lysosome</keyword>
<feature type="transmembrane region" description="Helical" evidence="26">
    <location>
        <begin position="7"/>
        <end position="25"/>
    </location>
</feature>
<evidence type="ECO:0000256" key="15">
    <source>
        <dbReference type="ARBA" id="ARBA00044898"/>
    </source>
</evidence>
<comment type="catalytic activity">
    <reaction evidence="12">
        <text>L-alpha-aminoacyl-L-histidine(out) = L-alpha-aminoacyl-L-histidine(in)</text>
        <dbReference type="Rhea" id="RHEA:79375"/>
        <dbReference type="ChEBI" id="CHEBI:229967"/>
    </reaction>
</comment>
<feature type="transmembrane region" description="Helical" evidence="26">
    <location>
        <begin position="322"/>
        <end position="341"/>
    </location>
</feature>
<dbReference type="PANTHER" id="PTHR23512">
    <property type="entry name" value="MAJOR FACILITATOR SUPERFAMILY DOMAIN-CONTAINING PROTEIN 1"/>
    <property type="match status" value="1"/>
</dbReference>
<protein>
    <recommendedName>
        <fullName evidence="22">Lysosomal dipeptide transporter MFSD1</fullName>
    </recommendedName>
    <alternativeName>
        <fullName evidence="23">Major facilitator superfamily domain-containing protein 1</fullName>
    </alternativeName>
</protein>
<dbReference type="InterPro" id="IPR020846">
    <property type="entry name" value="MFS_dom"/>
</dbReference>
<evidence type="ECO:0000256" key="16">
    <source>
        <dbReference type="ARBA" id="ARBA00044899"/>
    </source>
</evidence>
<evidence type="ECO:0000256" key="25">
    <source>
        <dbReference type="ARBA" id="ARBA00046376"/>
    </source>
</evidence>
<evidence type="ECO:0000256" key="4">
    <source>
        <dbReference type="ARBA" id="ARBA00022448"/>
    </source>
</evidence>
<reference evidence="28" key="1">
    <citation type="submission" date="2020-12" db="EMBL/GenBank/DDBJ databases">
        <title>Leucobacter sp. CAS1, isolated from Chromium sludge.</title>
        <authorList>
            <person name="Xu Z."/>
        </authorList>
    </citation>
    <scope>NUCLEOTIDE SEQUENCE</scope>
    <source>
        <strain evidence="28">CSA1</strain>
    </source>
</reference>
<evidence type="ECO:0000256" key="2">
    <source>
        <dbReference type="ARBA" id="ARBA00004651"/>
    </source>
</evidence>
<dbReference type="Pfam" id="PF07690">
    <property type="entry name" value="MFS_1"/>
    <property type="match status" value="1"/>
</dbReference>
<evidence type="ECO:0000256" key="13">
    <source>
        <dbReference type="ARBA" id="ARBA00044891"/>
    </source>
</evidence>
<comment type="catalytic activity">
    <reaction evidence="17">
        <text>L-lysyl-L-lysine(out) = L-lysyl-L-lysine(in)</text>
        <dbReference type="Rhea" id="RHEA:79403"/>
        <dbReference type="ChEBI" id="CHEBI:229956"/>
    </reaction>
</comment>
<comment type="subunit">
    <text evidence="25">Homodimer. Interacts with lysosomal protein GLMP (via lumenal domain); the interaction starts while both proteins are still in the endoplasmic reticulum and is required for stabilization of MFSD1 in lysosomes but has no direct effect on its targeting to lysosomes or transporter activity.</text>
</comment>
<dbReference type="AlphaFoldDB" id="A0A934UUH5"/>
<keyword evidence="29" id="KW-1185">Reference proteome</keyword>
<dbReference type="SUPFAM" id="SSF103473">
    <property type="entry name" value="MFS general substrate transporter"/>
    <property type="match status" value="1"/>
</dbReference>
<keyword evidence="5 26" id="KW-0812">Transmembrane</keyword>
<evidence type="ECO:0000313" key="29">
    <source>
        <dbReference type="Proteomes" id="UP000608530"/>
    </source>
</evidence>
<evidence type="ECO:0000256" key="17">
    <source>
        <dbReference type="ARBA" id="ARBA00044900"/>
    </source>
</evidence>
<evidence type="ECO:0000256" key="26">
    <source>
        <dbReference type="SAM" id="Phobius"/>
    </source>
</evidence>
<keyword evidence="7 26" id="KW-0472">Membrane</keyword>
<name>A0A934UUH5_9MICO</name>
<feature type="transmembrane region" description="Helical" evidence="26">
    <location>
        <begin position="347"/>
        <end position="369"/>
    </location>
</feature>
<comment type="catalytic activity">
    <reaction evidence="14">
        <text>L-alpha-aminoacyl-L-lysine(out) = L-alpha-aminoacyl-L-lysine(in)</text>
        <dbReference type="Rhea" id="RHEA:79383"/>
        <dbReference type="ChEBI" id="CHEBI:229966"/>
    </reaction>
</comment>
<comment type="catalytic activity">
    <reaction evidence="15">
        <text>L-aspartyl-L-lysine(out) = L-aspartyl-L-lysine(in)</text>
        <dbReference type="Rhea" id="RHEA:79411"/>
        <dbReference type="ChEBI" id="CHEBI:229953"/>
    </reaction>
</comment>
<feature type="transmembrane region" description="Helical" evidence="26">
    <location>
        <begin position="99"/>
        <end position="121"/>
    </location>
</feature>
<evidence type="ECO:0000256" key="8">
    <source>
        <dbReference type="ARBA" id="ARBA00023228"/>
    </source>
</evidence>
<evidence type="ECO:0000256" key="22">
    <source>
        <dbReference type="ARBA" id="ARBA00044985"/>
    </source>
</evidence>
<dbReference type="EMBL" id="JAEHOH010000006">
    <property type="protein sequence ID" value="MBK0418431.1"/>
    <property type="molecule type" value="Genomic_DNA"/>
</dbReference>
<organism evidence="28 29">
    <name type="scientific">Leucobacter chromiisoli</name>
    <dbReference type="NCBI Taxonomy" id="2796471"/>
    <lineage>
        <taxon>Bacteria</taxon>
        <taxon>Bacillati</taxon>
        <taxon>Actinomycetota</taxon>
        <taxon>Actinomycetes</taxon>
        <taxon>Micrococcales</taxon>
        <taxon>Microbacteriaceae</taxon>
        <taxon>Leucobacter</taxon>
    </lineage>
</organism>
<comment type="catalytic activity">
    <reaction evidence="10">
        <text>L-histidyl-glycine(out) = L-histidyl-glycine(in)</text>
        <dbReference type="Rhea" id="RHEA:79395"/>
        <dbReference type="ChEBI" id="CHEBI:229957"/>
    </reaction>
</comment>
<comment type="catalytic activity">
    <reaction evidence="21">
        <text>L-lysyl-glycine(out) = L-lysyl-glycine(in)</text>
        <dbReference type="Rhea" id="RHEA:79407"/>
        <dbReference type="ChEBI" id="CHEBI:191202"/>
    </reaction>
</comment>
<comment type="catalytic activity">
    <reaction evidence="9">
        <text>L-lysyl-L-alanine(out) = L-lysyl-L-alanine(in)</text>
        <dbReference type="Rhea" id="RHEA:79399"/>
        <dbReference type="ChEBI" id="CHEBI:229954"/>
    </reaction>
</comment>